<feature type="chain" id="PRO_5006902478" description="F-box domain-containing protein" evidence="1">
    <location>
        <begin position="19"/>
        <end position="439"/>
    </location>
</feature>
<comment type="caution">
    <text evidence="2">The sequence shown here is derived from an EMBL/GenBank/DDBJ whole genome shotgun (WGS) entry which is preliminary data.</text>
</comment>
<evidence type="ECO:0000313" key="2">
    <source>
        <dbReference type="EMBL" id="KTB45167.1"/>
    </source>
</evidence>
<sequence length="439" mass="48794">MGLLAPTICNAVIHLASGFTVYCSIRVSTRAQEVTSVYPSNFGSILHTTRQPPSRLHSSAVSLPGVRPHQVPRIHHLDEDRELPLGAHVKIIHDLDHVNHRHHLYFRASLTPHPILTTNPAHGHAIKFRMLRMSGMPSFFRLLVSRVLIRGTATLGYDIVSHPAGDLLPSESDLSGKCEIRIPTPLQMLKDVASSLFEDDSLGLRGPVETLPDIPTLQADNHLCPSEAMDLVNVDVVELPKKVEAFEIVDNKPSREAWGSDLHVVSVPVLRRFHFEGIPSASVHLDLNDVKQLPLSQLTHVTLKDVQISFNDCLKLVSQCPQLRSLCLYGRIGEGDSTPGLFGEMVRSDEYVVTRMRRLEIHGCAVEVKPLFNQLDFRQLEGLVLNLASRGIEQMTAASLDFLPLETLKELRFPKTSMAHPNVLAIVQRLGLSRIVRSV</sequence>
<evidence type="ECO:0000256" key="1">
    <source>
        <dbReference type="SAM" id="SignalP"/>
    </source>
</evidence>
<dbReference type="Proteomes" id="UP000054988">
    <property type="component" value="Unassembled WGS sequence"/>
</dbReference>
<evidence type="ECO:0000313" key="3">
    <source>
        <dbReference type="Proteomes" id="UP000054988"/>
    </source>
</evidence>
<keyword evidence="1" id="KW-0732">Signal</keyword>
<feature type="signal peptide" evidence="1">
    <location>
        <begin position="1"/>
        <end position="18"/>
    </location>
</feature>
<accession>A0A0W0G9C6</accession>
<gene>
    <name evidence="2" type="ORF">WG66_2267</name>
</gene>
<evidence type="ECO:0008006" key="4">
    <source>
        <dbReference type="Google" id="ProtNLM"/>
    </source>
</evidence>
<organism evidence="2 3">
    <name type="scientific">Moniliophthora roreri</name>
    <name type="common">Frosty pod rot fungus</name>
    <name type="synonym">Monilia roreri</name>
    <dbReference type="NCBI Taxonomy" id="221103"/>
    <lineage>
        <taxon>Eukaryota</taxon>
        <taxon>Fungi</taxon>
        <taxon>Dikarya</taxon>
        <taxon>Basidiomycota</taxon>
        <taxon>Agaricomycotina</taxon>
        <taxon>Agaricomycetes</taxon>
        <taxon>Agaricomycetidae</taxon>
        <taxon>Agaricales</taxon>
        <taxon>Marasmiineae</taxon>
        <taxon>Marasmiaceae</taxon>
        <taxon>Moniliophthora</taxon>
    </lineage>
</organism>
<reference evidence="2 3" key="1">
    <citation type="submission" date="2015-12" db="EMBL/GenBank/DDBJ databases">
        <title>Draft genome sequence of Moniliophthora roreri, the causal agent of frosty pod rot of cacao.</title>
        <authorList>
            <person name="Aime M.C."/>
            <person name="Diaz-Valderrama J.R."/>
            <person name="Kijpornyongpan T."/>
            <person name="Phillips-Mora W."/>
        </authorList>
    </citation>
    <scope>NUCLEOTIDE SEQUENCE [LARGE SCALE GENOMIC DNA]</scope>
    <source>
        <strain evidence="2 3">MCA 2952</strain>
    </source>
</reference>
<dbReference type="EMBL" id="LATX01000758">
    <property type="protein sequence ID" value="KTB45167.1"/>
    <property type="molecule type" value="Genomic_DNA"/>
</dbReference>
<dbReference type="AlphaFoldDB" id="A0A0W0G9C6"/>
<protein>
    <recommendedName>
        <fullName evidence="4">F-box domain-containing protein</fullName>
    </recommendedName>
</protein>
<name>A0A0W0G9C6_MONRR</name>
<proteinExistence type="predicted"/>